<dbReference type="GO" id="GO:0016740">
    <property type="term" value="F:transferase activity"/>
    <property type="evidence" value="ECO:0007669"/>
    <property type="project" value="UniProtKB-KW"/>
</dbReference>
<evidence type="ECO:0000313" key="2">
    <source>
        <dbReference type="Proteomes" id="UP000298133"/>
    </source>
</evidence>
<reference evidence="1 2" key="1">
    <citation type="submission" date="2019-03" db="EMBL/GenBank/DDBJ databases">
        <title>Draft genome of Gammaproteobacteria bacterium LSUCC0057, a member of the SAR92 clade.</title>
        <authorList>
            <person name="Lanclos V.C."/>
            <person name="Doiron C."/>
            <person name="Henson M.W."/>
            <person name="Thrash J.C."/>
        </authorList>
    </citation>
    <scope>NUCLEOTIDE SEQUENCE [LARGE SCALE GENOMIC DNA]</scope>
    <source>
        <strain evidence="1 2">LSUCC0057</strain>
    </source>
</reference>
<keyword evidence="1" id="KW-0808">Transferase</keyword>
<organism evidence="1 2">
    <name type="scientific">Gammaproteobacteria bacterium LSUCC0057</name>
    <dbReference type="NCBI Taxonomy" id="2559237"/>
    <lineage>
        <taxon>Bacteria</taxon>
        <taxon>Pseudomonadati</taxon>
        <taxon>Pseudomonadota</taxon>
        <taxon>Gammaproteobacteria</taxon>
        <taxon>Cellvibrionales</taxon>
        <taxon>Porticoccaceae</taxon>
        <taxon>SAR92 clade</taxon>
    </lineage>
</organism>
<dbReference type="Pfam" id="PF13704">
    <property type="entry name" value="Glyco_tranf_2_4"/>
    <property type="match status" value="1"/>
</dbReference>
<dbReference type="OrthoDB" id="7981249at2"/>
<name>A0A4Y8UIX3_9GAMM</name>
<gene>
    <name evidence="1" type="ORF">E3W66_09545</name>
</gene>
<dbReference type="EMBL" id="SPIA01000004">
    <property type="protein sequence ID" value="TFH67253.1"/>
    <property type="molecule type" value="Genomic_DNA"/>
</dbReference>
<dbReference type="Proteomes" id="UP000298133">
    <property type="component" value="Unassembled WGS sequence"/>
</dbReference>
<comment type="caution">
    <text evidence="1">The sequence shown here is derived from an EMBL/GenBank/DDBJ whole genome shotgun (WGS) entry which is preliminary data.</text>
</comment>
<keyword evidence="2" id="KW-1185">Reference proteome</keyword>
<proteinExistence type="predicted"/>
<dbReference type="AlphaFoldDB" id="A0A4Y8UIX3"/>
<evidence type="ECO:0000313" key="1">
    <source>
        <dbReference type="EMBL" id="TFH67253.1"/>
    </source>
</evidence>
<accession>A0A4Y8UIX3</accession>
<protein>
    <submittedName>
        <fullName evidence="1">Glycosyltransferase family 2 protein</fullName>
    </submittedName>
</protein>
<sequence length="707" mass="78401">MADTLNVRTGPSFSGPNIWSSSGFVSALAPLLVALRQSHVDQLESLLQQRTAALWPQKLSQQLHNHLPAGHRLGLICALFSRNLLNQAGAAIEYYSAAAHGPAELIIRVGFFPGAQRHAQQALVNCSARLLGVAQAVAQGYSGERLATGLAQWCQQHAESAPADYPKPTIAAELRELTRHHVPWLLRAEQPTAIQVGWGSEAQPWSAGLAPTAINKIPTVLIIADASSHSTWLAQLRDQLALTPNGRLAGLAINTAKQSWLNGTTRQTSTVAQLLCDRTCQRLLLLRSRQQLVAAGLPITQFDLIINGDVTPLPQLQFNLCLRHSNIFWSTPLTEQTSITTLIAKAIARLAESPKPFVSTIPSYCQLPAAQSLTLNWLNSDALRLQSGPCVMALVKNEMTLLPHFLNHYRDMGVDRFIFYDDDSTDGSRDFLLQQPDCAVCASDHRFNQILSDGTVFHQAVKCLFTELLAPGQWSLIVDVDELLFIPAQYQQQLAPFIRDLEAENITQVTAPMVDMYPRNLQQLVDTSCDNPWQLCQYFDRTIGYYRDFASGRFIKAFGGVRPRLIQHLYKHHRQRYTELFSNAGYTMPATWKTPLIQSGSGLHLVNSHNTNGVAPHSVQCVLAHFKFNADLPKKIAMALQLRQHYLGSIDYRILATAIELYPGYDLFSPATVLFEGVRSFEDAGLIFFHRAVSGQTSRNSVDEKSS</sequence>